<organism evidence="2 3">
    <name type="scientific">Pleurodeles waltl</name>
    <name type="common">Iberian ribbed newt</name>
    <dbReference type="NCBI Taxonomy" id="8319"/>
    <lineage>
        <taxon>Eukaryota</taxon>
        <taxon>Metazoa</taxon>
        <taxon>Chordata</taxon>
        <taxon>Craniata</taxon>
        <taxon>Vertebrata</taxon>
        <taxon>Euteleostomi</taxon>
        <taxon>Amphibia</taxon>
        <taxon>Batrachia</taxon>
        <taxon>Caudata</taxon>
        <taxon>Salamandroidea</taxon>
        <taxon>Salamandridae</taxon>
        <taxon>Pleurodelinae</taxon>
        <taxon>Pleurodeles</taxon>
    </lineage>
</organism>
<evidence type="ECO:0000256" key="1">
    <source>
        <dbReference type="SAM" id="MobiDB-lite"/>
    </source>
</evidence>
<reference evidence="2" key="1">
    <citation type="journal article" date="2022" name="bioRxiv">
        <title>Sequencing and chromosome-scale assembly of the giantPleurodeles waltlgenome.</title>
        <authorList>
            <person name="Brown T."/>
            <person name="Elewa A."/>
            <person name="Iarovenko S."/>
            <person name="Subramanian E."/>
            <person name="Araus A.J."/>
            <person name="Petzold A."/>
            <person name="Susuki M."/>
            <person name="Suzuki K.-i.T."/>
            <person name="Hayashi T."/>
            <person name="Toyoda A."/>
            <person name="Oliveira C."/>
            <person name="Osipova E."/>
            <person name="Leigh N.D."/>
            <person name="Simon A."/>
            <person name="Yun M.H."/>
        </authorList>
    </citation>
    <scope>NUCLEOTIDE SEQUENCE</scope>
    <source>
        <strain evidence="2">20211129_DDA</strain>
        <tissue evidence="2">Liver</tissue>
    </source>
</reference>
<gene>
    <name evidence="2" type="ORF">NDU88_005293</name>
</gene>
<evidence type="ECO:0000313" key="3">
    <source>
        <dbReference type="Proteomes" id="UP001066276"/>
    </source>
</evidence>
<comment type="caution">
    <text evidence="2">The sequence shown here is derived from an EMBL/GenBank/DDBJ whole genome shotgun (WGS) entry which is preliminary data.</text>
</comment>
<protein>
    <submittedName>
        <fullName evidence="2">Uncharacterized protein</fullName>
    </submittedName>
</protein>
<evidence type="ECO:0000313" key="2">
    <source>
        <dbReference type="EMBL" id="KAJ1180069.1"/>
    </source>
</evidence>
<dbReference type="AlphaFoldDB" id="A0AAV7TW71"/>
<dbReference type="EMBL" id="JANPWB010000006">
    <property type="protein sequence ID" value="KAJ1180069.1"/>
    <property type="molecule type" value="Genomic_DNA"/>
</dbReference>
<feature type="region of interest" description="Disordered" evidence="1">
    <location>
        <begin position="51"/>
        <end position="85"/>
    </location>
</feature>
<keyword evidence="3" id="KW-1185">Reference proteome</keyword>
<sequence>MLCHVNNELPPLKYAETGECCSYTHRSLGAAPARLRLCGLVSDGDGECEAEEEAAKAGSSKVLQAQLSAGGGTRSSLLPDRTGPL</sequence>
<proteinExistence type="predicted"/>
<name>A0AAV7TW71_PLEWA</name>
<accession>A0AAV7TW71</accession>
<dbReference type="Proteomes" id="UP001066276">
    <property type="component" value="Chromosome 3_2"/>
</dbReference>